<keyword evidence="3 7" id="KW-0133">Cell shape</keyword>
<evidence type="ECO:0000313" key="13">
    <source>
        <dbReference type="Proteomes" id="UP000053405"/>
    </source>
</evidence>
<dbReference type="EC" id="6.3.2.13" evidence="7"/>
<evidence type="ECO:0000256" key="8">
    <source>
        <dbReference type="RuleBase" id="RU004135"/>
    </source>
</evidence>
<dbReference type="Gene3D" id="3.90.190.20">
    <property type="entry name" value="Mur ligase, C-terminal domain"/>
    <property type="match status" value="2"/>
</dbReference>
<gene>
    <name evidence="7 12" type="primary">murE</name>
    <name evidence="12" type="ORF">GOHSU_02_00140</name>
</gene>
<evidence type="ECO:0000256" key="4">
    <source>
        <dbReference type="ARBA" id="ARBA00022984"/>
    </source>
</evidence>
<keyword evidence="2 7" id="KW-0132">Cell division</keyword>
<proteinExistence type="inferred from homology"/>
<comment type="caution">
    <text evidence="12">The sequence shown here is derived from an EMBL/GenBank/DDBJ whole genome shotgun (WGS) entry which is preliminary data.</text>
</comment>
<feature type="binding site" evidence="7">
    <location>
        <position position="43"/>
    </location>
    <ligand>
        <name>UDP-N-acetyl-alpha-D-muramoyl-L-alanyl-D-glutamate</name>
        <dbReference type="ChEBI" id="CHEBI:83900"/>
    </ligand>
</feature>
<dbReference type="GO" id="GO:0005737">
    <property type="term" value="C:cytoplasm"/>
    <property type="evidence" value="ECO:0007669"/>
    <property type="project" value="UniProtKB-SubCell"/>
</dbReference>
<dbReference type="NCBIfam" id="TIGR01085">
    <property type="entry name" value="murE"/>
    <property type="match status" value="1"/>
</dbReference>
<dbReference type="PANTHER" id="PTHR23135:SF4">
    <property type="entry name" value="UDP-N-ACETYLMURAMOYL-L-ALANYL-D-GLUTAMATE--2,6-DIAMINOPIMELATE LIGASE MURE HOMOLOG, CHLOROPLASTIC"/>
    <property type="match status" value="1"/>
</dbReference>
<dbReference type="GO" id="GO:0005524">
    <property type="term" value="F:ATP binding"/>
    <property type="evidence" value="ECO:0007669"/>
    <property type="project" value="UniProtKB-UniRule"/>
</dbReference>
<feature type="binding site" evidence="7">
    <location>
        <position position="489"/>
    </location>
    <ligand>
        <name>meso-2,6-diaminopimelate</name>
        <dbReference type="ChEBI" id="CHEBI:57791"/>
    </ligand>
</feature>
<evidence type="ECO:0000256" key="7">
    <source>
        <dbReference type="HAMAP-Rule" id="MF_00208"/>
    </source>
</evidence>
<dbReference type="InterPro" id="IPR035911">
    <property type="entry name" value="MurE/MurF_N"/>
</dbReference>
<comment type="catalytic activity">
    <reaction evidence="7">
        <text>UDP-N-acetyl-alpha-D-muramoyl-L-alanyl-D-glutamate + meso-2,6-diaminopimelate + ATP = UDP-N-acetyl-alpha-D-muramoyl-L-alanyl-gamma-D-glutamyl-meso-2,6-diaminopimelate + ADP + phosphate + H(+)</text>
        <dbReference type="Rhea" id="RHEA:23676"/>
        <dbReference type="ChEBI" id="CHEBI:15378"/>
        <dbReference type="ChEBI" id="CHEBI:30616"/>
        <dbReference type="ChEBI" id="CHEBI:43474"/>
        <dbReference type="ChEBI" id="CHEBI:57791"/>
        <dbReference type="ChEBI" id="CHEBI:83900"/>
        <dbReference type="ChEBI" id="CHEBI:83905"/>
        <dbReference type="ChEBI" id="CHEBI:456216"/>
        <dbReference type="EC" id="6.3.2.13"/>
    </reaction>
</comment>
<dbReference type="GO" id="GO:0071555">
    <property type="term" value="P:cell wall organization"/>
    <property type="evidence" value="ECO:0007669"/>
    <property type="project" value="UniProtKB-KW"/>
</dbReference>
<protein>
    <recommendedName>
        <fullName evidence="7">UDP-N-acetylmuramoyl-L-alanyl-D-glutamate--2,6-diaminopimelate ligase</fullName>
        <ecNumber evidence="7">6.3.2.13</ecNumber>
    </recommendedName>
    <alternativeName>
        <fullName evidence="7">Meso-A2pm-adding enzyme</fullName>
    </alternativeName>
    <alternativeName>
        <fullName evidence="7">Meso-diaminopimelate-adding enzyme</fullName>
    </alternativeName>
    <alternativeName>
        <fullName evidence="7">UDP-MurNAc-L-Ala-D-Glu:meso-diaminopimelate ligase</fullName>
    </alternativeName>
    <alternativeName>
        <fullName evidence="7">UDP-MurNAc-tripeptide synthetase</fullName>
    </alternativeName>
    <alternativeName>
        <fullName evidence="7">UDP-N-acetylmuramyl-tripeptide synthetase</fullName>
    </alternativeName>
</protein>
<feature type="short sequence motif" description="Meso-diaminopimelate recognition motif" evidence="7">
    <location>
        <begin position="431"/>
        <end position="434"/>
    </location>
</feature>
<comment type="pathway">
    <text evidence="7 8">Cell wall biogenesis; peptidoglycan biosynthesis.</text>
</comment>
<keyword evidence="13" id="KW-1185">Reference proteome</keyword>
<feature type="binding site" evidence="7">
    <location>
        <begin position="132"/>
        <end position="138"/>
    </location>
    <ligand>
        <name>ATP</name>
        <dbReference type="ChEBI" id="CHEBI:30616"/>
    </ligand>
</feature>
<keyword evidence="7" id="KW-0460">Magnesium</keyword>
<evidence type="ECO:0000256" key="6">
    <source>
        <dbReference type="ARBA" id="ARBA00023316"/>
    </source>
</evidence>
<organism evidence="12 13">
    <name type="scientific">Gordonia hirsuta DSM 44140 = NBRC 16056</name>
    <dbReference type="NCBI Taxonomy" id="1121927"/>
    <lineage>
        <taxon>Bacteria</taxon>
        <taxon>Bacillati</taxon>
        <taxon>Actinomycetota</taxon>
        <taxon>Actinomycetes</taxon>
        <taxon>Mycobacteriales</taxon>
        <taxon>Gordoniaceae</taxon>
        <taxon>Gordonia</taxon>
    </lineage>
</organism>
<feature type="binding site" evidence="7">
    <location>
        <position position="209"/>
    </location>
    <ligand>
        <name>UDP-N-acetyl-alpha-D-muramoyl-L-alanyl-D-glutamate</name>
        <dbReference type="ChEBI" id="CHEBI:83900"/>
    </ligand>
</feature>
<feature type="modified residue" description="N6-carboxylysine" evidence="7">
    <location>
        <position position="241"/>
    </location>
</feature>
<comment type="subcellular location">
    <subcellularLocation>
        <location evidence="7 8">Cytoplasm</location>
    </subcellularLocation>
</comment>
<evidence type="ECO:0000256" key="3">
    <source>
        <dbReference type="ARBA" id="ARBA00022960"/>
    </source>
</evidence>
<keyword evidence="7" id="KW-0547">Nucleotide-binding</keyword>
<feature type="binding site" evidence="7">
    <location>
        <position position="201"/>
    </location>
    <ligand>
        <name>UDP-N-acetyl-alpha-D-muramoyl-L-alanyl-D-glutamate</name>
        <dbReference type="ChEBI" id="CHEBI:83900"/>
    </ligand>
</feature>
<dbReference type="STRING" id="1121927.GOHSU_02_00140"/>
<dbReference type="InterPro" id="IPR000713">
    <property type="entry name" value="Mur_ligase_N"/>
</dbReference>
<dbReference type="Pfam" id="PF01225">
    <property type="entry name" value="Mur_ligase"/>
    <property type="match status" value="1"/>
</dbReference>
<dbReference type="GO" id="GO:0008765">
    <property type="term" value="F:UDP-N-acetylmuramoylalanyl-D-glutamate-2,6-diaminopimelate ligase activity"/>
    <property type="evidence" value="ECO:0007669"/>
    <property type="project" value="UniProtKB-UniRule"/>
</dbReference>
<feature type="domain" description="Mur ligase C-terminal" evidence="10">
    <location>
        <begin position="358"/>
        <end position="491"/>
    </location>
</feature>
<feature type="binding site" evidence="7">
    <location>
        <position position="493"/>
    </location>
    <ligand>
        <name>meso-2,6-diaminopimelate</name>
        <dbReference type="ChEBI" id="CHEBI:57791"/>
    </ligand>
</feature>
<dbReference type="GO" id="GO:0000287">
    <property type="term" value="F:magnesium ion binding"/>
    <property type="evidence" value="ECO:0007669"/>
    <property type="project" value="UniProtKB-UniRule"/>
</dbReference>
<dbReference type="GO" id="GO:0051301">
    <property type="term" value="P:cell division"/>
    <property type="evidence" value="ECO:0007669"/>
    <property type="project" value="UniProtKB-KW"/>
</dbReference>
<dbReference type="PANTHER" id="PTHR23135">
    <property type="entry name" value="MUR LIGASE FAMILY MEMBER"/>
    <property type="match status" value="1"/>
</dbReference>
<dbReference type="GO" id="GO:0008360">
    <property type="term" value="P:regulation of cell shape"/>
    <property type="evidence" value="ECO:0007669"/>
    <property type="project" value="UniProtKB-KW"/>
</dbReference>
<dbReference type="GO" id="GO:0009252">
    <property type="term" value="P:peptidoglycan biosynthetic process"/>
    <property type="evidence" value="ECO:0007669"/>
    <property type="project" value="UniProtKB-UniRule"/>
</dbReference>
<dbReference type="Pfam" id="PF02875">
    <property type="entry name" value="Mur_ligase_C"/>
    <property type="match status" value="1"/>
</dbReference>
<accession>L7L529</accession>
<keyword evidence="7 12" id="KW-0436">Ligase</keyword>
<dbReference type="Gene3D" id="3.40.1190.10">
    <property type="entry name" value="Mur-like, catalytic domain"/>
    <property type="match status" value="1"/>
</dbReference>
<dbReference type="RefSeq" id="WP_005935074.1">
    <property type="nucleotide sequence ID" value="NZ_ATVK01000040.1"/>
</dbReference>
<comment type="cofactor">
    <cofactor evidence="7">
        <name>Mg(2+)</name>
        <dbReference type="ChEBI" id="CHEBI:18420"/>
    </cofactor>
</comment>
<comment type="caution">
    <text evidence="7">Lacks conserved residue(s) required for the propagation of feature annotation.</text>
</comment>
<keyword evidence="6 7" id="KW-0961">Cell wall biogenesis/degradation</keyword>
<dbReference type="SUPFAM" id="SSF53244">
    <property type="entry name" value="MurD-like peptide ligases, peptide-binding domain"/>
    <property type="match status" value="1"/>
</dbReference>
<evidence type="ECO:0000259" key="11">
    <source>
        <dbReference type="Pfam" id="PF08245"/>
    </source>
</evidence>
<keyword evidence="5 7" id="KW-0131">Cell cycle</keyword>
<name>L7L529_9ACTN</name>
<dbReference type="InterPro" id="IPR013221">
    <property type="entry name" value="Mur_ligase_cen"/>
</dbReference>
<evidence type="ECO:0000313" key="12">
    <source>
        <dbReference type="EMBL" id="GAC55871.1"/>
    </source>
</evidence>
<comment type="PTM">
    <text evidence="7">Carboxylation is probably crucial for Mg(2+) binding and, consequently, for the gamma-phosphate positioning of ATP.</text>
</comment>
<dbReference type="InterPro" id="IPR004101">
    <property type="entry name" value="Mur_ligase_C"/>
</dbReference>
<comment type="function">
    <text evidence="7">Catalyzes the addition of meso-diaminopimelic acid to the nucleotide precursor UDP-N-acetylmuramoyl-L-alanyl-D-glutamate (UMAG) in the biosynthesis of bacterial cell-wall peptidoglycan.</text>
</comment>
<dbReference type="InterPro" id="IPR036565">
    <property type="entry name" value="Mur-like_cat_sf"/>
</dbReference>
<dbReference type="InterPro" id="IPR036615">
    <property type="entry name" value="Mur_ligase_C_dom_sf"/>
</dbReference>
<dbReference type="AlphaFoldDB" id="L7L529"/>
<dbReference type="SUPFAM" id="SSF53623">
    <property type="entry name" value="MurD-like peptide ligases, catalytic domain"/>
    <property type="match status" value="1"/>
</dbReference>
<feature type="binding site" evidence="7">
    <location>
        <begin position="174"/>
        <end position="175"/>
    </location>
    <ligand>
        <name>UDP-N-acetyl-alpha-D-muramoyl-L-alanyl-D-glutamate</name>
        <dbReference type="ChEBI" id="CHEBI:83900"/>
    </ligand>
</feature>
<keyword evidence="4 7" id="KW-0573">Peptidoglycan synthesis</keyword>
<dbReference type="NCBIfam" id="NF001126">
    <property type="entry name" value="PRK00139.1-4"/>
    <property type="match status" value="1"/>
</dbReference>
<dbReference type="Pfam" id="PF08245">
    <property type="entry name" value="Mur_ligase_M"/>
    <property type="match status" value="1"/>
</dbReference>
<sequence>MAEETGQTLVRPDRPIGTDLTELAVLSGAELIGSDRTVHGVTLRAQDAGPGDLFAALAGSRSHGADFAAEAVERGAVAILTDAQGLTRLRAEAATADVAVLVHDDPRRILGGVSARIYGDPSRQLTLIGITGTSGKTTTAYLTEAALRAAGRTVGLIGTVEVRIDGVRVPSLLTTPEAPDLQRLFAVMLERGVDTVVMEVSSHALALGRVDGTRFAVGGFTNLSQDHLDFHHTMDEYFTAKSALFDAASPVHAAAAVICVDDAWGEQMAQLARGGAERCATVSTTGAADWSITGTVTADAGSQTVVMTGPDGAEHVLTVPLPGAYNVANALLAVALAATAGVPVPTAIAGLGHVAVPGRLEKVDCGQDFLAVVDYAHKPAAVEAVLATLAGQGSGRIAVVLGAGGDRDTEKRPLMGAAAVRGADLVIVTDDNPRSEDPAAIRAAVRGGAEQVPSRQRRAEQVREVGDRRAAIAAAVDWARSGDVVLIAGKGHETGQEIAGHKHPFDDRAVLAEALDAAAGQTAAGDRVLTVFTAGPEATVDQAKALLRTLAAAAADEGVGSTHRAPGTDETVHRRTWAIFGDLAEAGADENARCVAHDLLGRQAVRLAVDQTLAVGQTRAVRALYQGAIMEGSWGEEAGFFTTVADLTARLTAAAGTSAVPRGGDMVLVAGGGDLAASLLTVWDADPALDVRRPTA</sequence>
<dbReference type="EMBL" id="BANT01000002">
    <property type="protein sequence ID" value="GAC55871.1"/>
    <property type="molecule type" value="Genomic_DNA"/>
</dbReference>
<comment type="similarity">
    <text evidence="1 7">Belongs to the MurCDEF family. MurE subfamily.</text>
</comment>
<dbReference type="HAMAP" id="MF_00208">
    <property type="entry name" value="MurE"/>
    <property type="match status" value="1"/>
</dbReference>
<feature type="binding site" evidence="7">
    <location>
        <begin position="431"/>
        <end position="434"/>
    </location>
    <ligand>
        <name>meso-2,6-diaminopimelate</name>
        <dbReference type="ChEBI" id="CHEBI:57791"/>
    </ligand>
</feature>
<feature type="binding site" evidence="7">
    <location>
        <position position="407"/>
    </location>
    <ligand>
        <name>meso-2,6-diaminopimelate</name>
        <dbReference type="ChEBI" id="CHEBI:57791"/>
    </ligand>
</feature>
<dbReference type="Gene3D" id="3.40.1390.10">
    <property type="entry name" value="MurE/MurF, N-terminal domain"/>
    <property type="match status" value="1"/>
</dbReference>
<dbReference type="eggNOG" id="COG0769">
    <property type="taxonomic scope" value="Bacteria"/>
</dbReference>
<dbReference type="SUPFAM" id="SSF63418">
    <property type="entry name" value="MurE/MurF N-terminal domain"/>
    <property type="match status" value="1"/>
</dbReference>
<evidence type="ECO:0000259" key="9">
    <source>
        <dbReference type="Pfam" id="PF01225"/>
    </source>
</evidence>
<keyword evidence="7" id="KW-0067">ATP-binding</keyword>
<dbReference type="Proteomes" id="UP000053405">
    <property type="component" value="Unassembled WGS sequence"/>
</dbReference>
<evidence type="ECO:0000256" key="5">
    <source>
        <dbReference type="ARBA" id="ARBA00023306"/>
    </source>
</evidence>
<evidence type="ECO:0000256" key="1">
    <source>
        <dbReference type="ARBA" id="ARBA00005898"/>
    </source>
</evidence>
<dbReference type="InterPro" id="IPR005761">
    <property type="entry name" value="UDP-N-AcMur-Glu-dNH2Pim_ligase"/>
</dbReference>
<feature type="domain" description="Mur ligase central" evidence="11">
    <location>
        <begin position="130"/>
        <end position="337"/>
    </location>
</feature>
<evidence type="ECO:0000256" key="2">
    <source>
        <dbReference type="ARBA" id="ARBA00022618"/>
    </source>
</evidence>
<reference evidence="12 13" key="1">
    <citation type="submission" date="2012-12" db="EMBL/GenBank/DDBJ databases">
        <title>Whole genome shotgun sequence of Gordonia hirsuta NBRC 16056.</title>
        <authorList>
            <person name="Isaki-Nakamura S."/>
            <person name="Hosoyama A."/>
            <person name="Tsuchikane K."/>
            <person name="Katsumata H."/>
            <person name="Baba S."/>
            <person name="Yamazaki S."/>
            <person name="Fujita N."/>
        </authorList>
    </citation>
    <scope>NUCLEOTIDE SEQUENCE [LARGE SCALE GENOMIC DNA]</scope>
    <source>
        <strain evidence="12 13">NBRC 16056</strain>
    </source>
</reference>
<feature type="domain" description="Mur ligase N-terminal catalytic" evidence="9">
    <location>
        <begin position="37"/>
        <end position="116"/>
    </location>
</feature>
<evidence type="ECO:0000259" key="10">
    <source>
        <dbReference type="Pfam" id="PF02875"/>
    </source>
</evidence>
<keyword evidence="7" id="KW-0963">Cytoplasm</keyword>
<dbReference type="UniPathway" id="UPA00219"/>
<dbReference type="NCBIfam" id="NF001124">
    <property type="entry name" value="PRK00139.1-2"/>
    <property type="match status" value="1"/>
</dbReference>